<evidence type="ECO:0000256" key="2">
    <source>
        <dbReference type="ARBA" id="ARBA00022723"/>
    </source>
</evidence>
<feature type="region of interest" description="Disordered" evidence="9">
    <location>
        <begin position="1"/>
        <end position="36"/>
    </location>
</feature>
<dbReference type="Proteomes" id="UP001642540">
    <property type="component" value="Unassembled WGS sequence"/>
</dbReference>
<evidence type="ECO:0000256" key="6">
    <source>
        <dbReference type="ARBA" id="ARBA00023125"/>
    </source>
</evidence>
<sequence>MSPFRDAGPGSDSSTSSCDSNTDLTTFSSTTSSSPSGLLVPFSSSCNGSVDTDVGCLLPNDSKSVQCSNAEDTEGISLEVCKTATYQQLENWLKDVIEKHPFNDVVKAIYSIKEDMGLLSKHVQNLSPPWSDYGTSPQSQGAVLQTPQKHPVQHLVLHDAITPPSYTINEQRHQPSKEPSITSTSLILRRSLLGPNPNSLEDVLASTNINGGKYRDAIVQTETRSMYTPSPQHQPPSPSLQLINGSGVSIKPDPDDSFHQNSDGKPKLLSLLADAAFALGGQTKSSLTTEILPDSGRSSEQSSFIGSPGPAEYDASKSASKSMYRIVKGSPSDTKLKIILPRPSSPESSASGNDENQPETETKSVGRKRRKNKQPLPCNHCGKLFNNQSSLRQHESFHLPDRPFQCKNEKCDKAYKTRSELNRHLVVHSGEKKHICVVCKKRFLRKQYLKTHVLRHHETGLTMMASPNTSSLQRSLMSAARSEFSNHAEPLTWRCNLCLKIFIHVDDLAKHVRSYHEKKRQFMAQEKAVGNCGISSMEIVPHVPAQPLSSSA</sequence>
<dbReference type="PROSITE" id="PS00028">
    <property type="entry name" value="ZINC_FINGER_C2H2_1"/>
    <property type="match status" value="3"/>
</dbReference>
<evidence type="ECO:0000256" key="4">
    <source>
        <dbReference type="ARBA" id="ARBA00022771"/>
    </source>
</evidence>
<keyword evidence="7" id="KW-0539">Nucleus</keyword>
<dbReference type="InterPro" id="IPR013087">
    <property type="entry name" value="Znf_C2H2_type"/>
</dbReference>
<evidence type="ECO:0000256" key="5">
    <source>
        <dbReference type="ARBA" id="ARBA00022833"/>
    </source>
</evidence>
<feature type="compositionally biased region" description="Basic and acidic residues" evidence="9">
    <location>
        <begin position="252"/>
        <end position="264"/>
    </location>
</feature>
<comment type="subcellular location">
    <subcellularLocation>
        <location evidence="1">Nucleus</location>
    </subcellularLocation>
</comment>
<feature type="domain" description="C2H2-type" evidence="10">
    <location>
        <begin position="376"/>
        <end position="403"/>
    </location>
</feature>
<feature type="compositionally biased region" description="Polar residues" evidence="9">
    <location>
        <begin position="345"/>
        <end position="355"/>
    </location>
</feature>
<dbReference type="PROSITE" id="PS50157">
    <property type="entry name" value="ZINC_FINGER_C2H2_2"/>
    <property type="match status" value="3"/>
</dbReference>
<dbReference type="Pfam" id="PF00096">
    <property type="entry name" value="zf-C2H2"/>
    <property type="match status" value="2"/>
</dbReference>
<reference evidence="11 12" key="1">
    <citation type="submission" date="2024-08" db="EMBL/GenBank/DDBJ databases">
        <authorList>
            <person name="Cucini C."/>
            <person name="Frati F."/>
        </authorList>
    </citation>
    <scope>NUCLEOTIDE SEQUENCE [LARGE SCALE GENOMIC DNA]</scope>
</reference>
<gene>
    <name evidence="11" type="ORF">ODALV1_LOCUS20196</name>
</gene>
<keyword evidence="2" id="KW-0479">Metal-binding</keyword>
<evidence type="ECO:0000256" key="1">
    <source>
        <dbReference type="ARBA" id="ARBA00004123"/>
    </source>
</evidence>
<keyword evidence="6" id="KW-0238">DNA-binding</keyword>
<evidence type="ECO:0000313" key="12">
    <source>
        <dbReference type="Proteomes" id="UP001642540"/>
    </source>
</evidence>
<evidence type="ECO:0000256" key="7">
    <source>
        <dbReference type="ARBA" id="ARBA00023242"/>
    </source>
</evidence>
<dbReference type="SMART" id="SM00355">
    <property type="entry name" value="ZnF_C2H2"/>
    <property type="match status" value="4"/>
</dbReference>
<evidence type="ECO:0000259" key="10">
    <source>
        <dbReference type="PROSITE" id="PS50157"/>
    </source>
</evidence>
<evidence type="ECO:0000313" key="11">
    <source>
        <dbReference type="EMBL" id="CAL8123423.1"/>
    </source>
</evidence>
<keyword evidence="3" id="KW-0677">Repeat</keyword>
<dbReference type="InterPro" id="IPR050331">
    <property type="entry name" value="Zinc_finger"/>
</dbReference>
<feature type="domain" description="C2H2-type" evidence="10">
    <location>
        <begin position="493"/>
        <end position="521"/>
    </location>
</feature>
<keyword evidence="4 8" id="KW-0863">Zinc-finger</keyword>
<evidence type="ECO:0000256" key="8">
    <source>
        <dbReference type="PROSITE-ProRule" id="PRU00042"/>
    </source>
</evidence>
<feature type="region of interest" description="Disordered" evidence="9">
    <location>
        <begin position="226"/>
        <end position="264"/>
    </location>
</feature>
<evidence type="ECO:0000256" key="3">
    <source>
        <dbReference type="ARBA" id="ARBA00022737"/>
    </source>
</evidence>
<feature type="domain" description="C2H2-type" evidence="10">
    <location>
        <begin position="404"/>
        <end position="433"/>
    </location>
</feature>
<keyword evidence="5" id="KW-0862">Zinc</keyword>
<feature type="region of interest" description="Disordered" evidence="9">
    <location>
        <begin position="288"/>
        <end position="319"/>
    </location>
</feature>
<dbReference type="PANTHER" id="PTHR16515">
    <property type="entry name" value="PR DOMAIN ZINC FINGER PROTEIN"/>
    <property type="match status" value="1"/>
</dbReference>
<comment type="caution">
    <text evidence="11">The sequence shown here is derived from an EMBL/GenBank/DDBJ whole genome shotgun (WGS) entry which is preliminary data.</text>
</comment>
<name>A0ABP1RCE2_9HEXA</name>
<dbReference type="SUPFAM" id="SSF57667">
    <property type="entry name" value="beta-beta-alpha zinc fingers"/>
    <property type="match status" value="2"/>
</dbReference>
<evidence type="ECO:0000256" key="9">
    <source>
        <dbReference type="SAM" id="MobiDB-lite"/>
    </source>
</evidence>
<organism evidence="11 12">
    <name type="scientific">Orchesella dallaii</name>
    <dbReference type="NCBI Taxonomy" id="48710"/>
    <lineage>
        <taxon>Eukaryota</taxon>
        <taxon>Metazoa</taxon>
        <taxon>Ecdysozoa</taxon>
        <taxon>Arthropoda</taxon>
        <taxon>Hexapoda</taxon>
        <taxon>Collembola</taxon>
        <taxon>Entomobryomorpha</taxon>
        <taxon>Entomobryoidea</taxon>
        <taxon>Orchesellidae</taxon>
        <taxon>Orchesellinae</taxon>
        <taxon>Orchesella</taxon>
    </lineage>
</organism>
<feature type="region of interest" description="Disordered" evidence="9">
    <location>
        <begin position="334"/>
        <end position="381"/>
    </location>
</feature>
<keyword evidence="12" id="KW-1185">Reference proteome</keyword>
<accession>A0ABP1RCE2</accession>
<dbReference type="Gene3D" id="3.30.160.60">
    <property type="entry name" value="Classic Zinc Finger"/>
    <property type="match status" value="3"/>
</dbReference>
<dbReference type="EMBL" id="CAXLJM020000068">
    <property type="protein sequence ID" value="CAL8123423.1"/>
    <property type="molecule type" value="Genomic_DNA"/>
</dbReference>
<dbReference type="PANTHER" id="PTHR16515:SF49">
    <property type="entry name" value="GASTRULA ZINC FINGER PROTEIN XLCGF49.1-LIKE-RELATED"/>
    <property type="match status" value="1"/>
</dbReference>
<protein>
    <recommendedName>
        <fullName evidence="10">C2H2-type domain-containing protein</fullName>
    </recommendedName>
</protein>
<dbReference type="InterPro" id="IPR036236">
    <property type="entry name" value="Znf_C2H2_sf"/>
</dbReference>
<feature type="compositionally biased region" description="Polar residues" evidence="9">
    <location>
        <begin position="296"/>
        <end position="305"/>
    </location>
</feature>
<proteinExistence type="predicted"/>
<feature type="compositionally biased region" description="Low complexity" evidence="9">
    <location>
        <begin position="11"/>
        <end position="36"/>
    </location>
</feature>